<feature type="compositionally biased region" description="Acidic residues" evidence="10">
    <location>
        <begin position="551"/>
        <end position="565"/>
    </location>
</feature>
<evidence type="ECO:0000256" key="6">
    <source>
        <dbReference type="ARBA" id="ARBA00022990"/>
    </source>
</evidence>
<dbReference type="GO" id="GO:0006611">
    <property type="term" value="P:protein export from nucleus"/>
    <property type="evidence" value="ECO:0007669"/>
    <property type="project" value="TreeGrafter"/>
</dbReference>
<comment type="subcellular location">
    <subcellularLocation>
        <location evidence="1">Nucleus</location>
        <location evidence="1">Nuclear pore complex</location>
    </subcellularLocation>
</comment>
<dbReference type="GO" id="GO:0005643">
    <property type="term" value="C:nuclear pore"/>
    <property type="evidence" value="ECO:0007669"/>
    <property type="project" value="UniProtKB-SubCell"/>
</dbReference>
<keyword evidence="6" id="KW-0007">Acetylation</keyword>
<dbReference type="PROSITE" id="PS50196">
    <property type="entry name" value="RANBD1"/>
    <property type="match status" value="1"/>
</dbReference>
<name>A0A913ZDR6_PATMI</name>
<dbReference type="CTD" id="8498"/>
<evidence type="ECO:0000256" key="10">
    <source>
        <dbReference type="SAM" id="MobiDB-lite"/>
    </source>
</evidence>
<dbReference type="InterPro" id="IPR045255">
    <property type="entry name" value="RanBP1-like"/>
</dbReference>
<dbReference type="EnsemblMetazoa" id="XM_038193706.1">
    <property type="protein sequence ID" value="XP_038049634.1"/>
    <property type="gene ID" value="LOC119723155"/>
</dbReference>
<evidence type="ECO:0000259" key="11">
    <source>
        <dbReference type="PROSITE" id="PS50196"/>
    </source>
</evidence>
<dbReference type="PANTHER" id="PTHR23138:SF142">
    <property type="entry name" value="RAN-BINDING PROTEIN 3B-RELATED"/>
    <property type="match status" value="1"/>
</dbReference>
<dbReference type="SMART" id="SM00160">
    <property type="entry name" value="RanBD"/>
    <property type="match status" value="1"/>
</dbReference>
<feature type="compositionally biased region" description="Low complexity" evidence="10">
    <location>
        <begin position="575"/>
        <end position="593"/>
    </location>
</feature>
<evidence type="ECO:0000313" key="13">
    <source>
        <dbReference type="Proteomes" id="UP000887568"/>
    </source>
</evidence>
<feature type="region of interest" description="Disordered" evidence="10">
    <location>
        <begin position="299"/>
        <end position="383"/>
    </location>
</feature>
<keyword evidence="5" id="KW-0653">Protein transport</keyword>
<feature type="compositionally biased region" description="Basic and acidic residues" evidence="10">
    <location>
        <begin position="197"/>
        <end position="207"/>
    </location>
</feature>
<accession>A0A913ZDR6</accession>
<keyword evidence="2" id="KW-0813">Transport</keyword>
<proteinExistence type="predicted"/>
<evidence type="ECO:0000256" key="8">
    <source>
        <dbReference type="ARBA" id="ARBA00023132"/>
    </source>
</evidence>
<feature type="region of interest" description="Disordered" evidence="10">
    <location>
        <begin position="191"/>
        <end position="252"/>
    </location>
</feature>
<evidence type="ECO:0000256" key="9">
    <source>
        <dbReference type="ARBA" id="ARBA00023242"/>
    </source>
</evidence>
<keyword evidence="13" id="KW-1185">Reference proteome</keyword>
<feature type="compositionally biased region" description="Low complexity" evidence="10">
    <location>
        <begin position="211"/>
        <end position="223"/>
    </location>
</feature>
<feature type="region of interest" description="Disordered" evidence="10">
    <location>
        <begin position="1"/>
        <end position="163"/>
    </location>
</feature>
<keyword evidence="9" id="KW-0539">Nucleus</keyword>
<feature type="compositionally biased region" description="Low complexity" evidence="10">
    <location>
        <begin position="310"/>
        <end position="326"/>
    </location>
</feature>
<dbReference type="PANTHER" id="PTHR23138">
    <property type="entry name" value="RAN BINDING PROTEIN"/>
    <property type="match status" value="1"/>
</dbReference>
<evidence type="ECO:0000256" key="3">
    <source>
        <dbReference type="ARBA" id="ARBA00022737"/>
    </source>
</evidence>
<feature type="domain" description="RanBD1" evidence="11">
    <location>
        <begin position="391"/>
        <end position="543"/>
    </location>
</feature>
<keyword evidence="8" id="KW-0906">Nuclear pore complex</keyword>
<dbReference type="InterPro" id="IPR000156">
    <property type="entry name" value="Ran_bind_dom"/>
</dbReference>
<protein>
    <recommendedName>
        <fullName evidence="11">RanBD1 domain-containing protein</fullName>
    </recommendedName>
</protein>
<dbReference type="Proteomes" id="UP000887568">
    <property type="component" value="Unplaced"/>
</dbReference>
<dbReference type="InterPro" id="IPR011993">
    <property type="entry name" value="PH-like_dom_sf"/>
</dbReference>
<dbReference type="OMA" id="RASETHE"/>
<feature type="compositionally biased region" description="Polar residues" evidence="10">
    <location>
        <begin position="1"/>
        <end position="10"/>
    </location>
</feature>
<keyword evidence="3" id="KW-0677">Repeat</keyword>
<dbReference type="Pfam" id="PF00638">
    <property type="entry name" value="Ran_BP1"/>
    <property type="match status" value="1"/>
</dbReference>
<feature type="compositionally biased region" description="Basic and acidic residues" evidence="10">
    <location>
        <begin position="52"/>
        <end position="71"/>
    </location>
</feature>
<reference evidence="12" key="1">
    <citation type="submission" date="2022-11" db="UniProtKB">
        <authorList>
            <consortium name="EnsemblMetazoa"/>
        </authorList>
    </citation>
    <scope>IDENTIFICATION</scope>
</reference>
<evidence type="ECO:0000256" key="4">
    <source>
        <dbReference type="ARBA" id="ARBA00022816"/>
    </source>
</evidence>
<dbReference type="SUPFAM" id="SSF50729">
    <property type="entry name" value="PH domain-like"/>
    <property type="match status" value="1"/>
</dbReference>
<dbReference type="RefSeq" id="XP_038049634.1">
    <property type="nucleotide sequence ID" value="XM_038193706.1"/>
</dbReference>
<sequence length="619" mass="66039">MAHVQKTVSDLSKDETEVSAGGQNGIDSRNGAGSTGSGAVIGPSSFVFGENMESRVLKRPAEEQLDRKTTEQTEDESDQKKDEPGEFPKAHSSVLAQRPILFAGSAKDAKTDKEEAKSGFKLNPPTLVHGKAKPAPKTSTGADGDGASSAKPLLRPSPLCHSSPHWATLAAVATGGAFKTKASSHHFSSSFTKCHWKGKDGRQRNPEDGSVEVSSSSASTEATDPPPKKESGAEASAAPNGKPKTNFFIKLSSSETNRDTGFGVFGNFSNANVGFAKTQDHNGTTNENYFLQFAKVDSSSSKEEGTESPKGLSNSGNKGLSNSGNSFVFGQKMGERVKGSQLTEESPSGPPAQFGTELSPTLSAKDVSTDGDSPGRSQEPTNKSLLESASAYEQAKKNSEVTFAKVDSRTGEEDEENVFQAQCKLFVFEPVKHTWHERGRGLLRLNDLVPSSSEQSSLQSRLVMRTQGSLRVVLNTKIWSGMTIEKASPKNIRLSARDGESDTIKVFLVSASPKDAEQIYRAIEYRVQELKYAEQQQAEKASEVGGVKTEEGEEETEAKDEDDDSRDGKQTSKASAVPVGSGDSDDSVSQSNSALTDRSSPELTDPRVEGNPQTPPASN</sequence>
<dbReference type="AlphaFoldDB" id="A0A913ZDR6"/>
<evidence type="ECO:0000256" key="5">
    <source>
        <dbReference type="ARBA" id="ARBA00022927"/>
    </source>
</evidence>
<dbReference type="CDD" id="cd13180">
    <property type="entry name" value="RanBD_RanBP3"/>
    <property type="match status" value="1"/>
</dbReference>
<feature type="region of interest" description="Disordered" evidence="10">
    <location>
        <begin position="537"/>
        <end position="619"/>
    </location>
</feature>
<keyword evidence="7" id="KW-0811">Translocation</keyword>
<feature type="compositionally biased region" description="Basic and acidic residues" evidence="10">
    <location>
        <begin position="107"/>
        <end position="118"/>
    </location>
</feature>
<dbReference type="Pfam" id="PF08911">
    <property type="entry name" value="NUP50"/>
    <property type="match status" value="1"/>
</dbReference>
<keyword evidence="4" id="KW-0509">mRNA transport</keyword>
<feature type="compositionally biased region" description="Basic and acidic residues" evidence="10">
    <location>
        <begin position="78"/>
        <end position="89"/>
    </location>
</feature>
<dbReference type="GO" id="GO:0051028">
    <property type="term" value="P:mRNA transport"/>
    <property type="evidence" value="ECO:0007669"/>
    <property type="project" value="UniProtKB-KW"/>
</dbReference>
<evidence type="ECO:0000313" key="12">
    <source>
        <dbReference type="EnsemblMetazoa" id="XP_038049634.1"/>
    </source>
</evidence>
<dbReference type="Gene3D" id="2.30.29.30">
    <property type="entry name" value="Pleckstrin-homology domain (PH domain)/Phosphotyrosine-binding domain (PTB)"/>
    <property type="match status" value="1"/>
</dbReference>
<evidence type="ECO:0000256" key="1">
    <source>
        <dbReference type="ARBA" id="ARBA00004567"/>
    </source>
</evidence>
<dbReference type="InterPro" id="IPR015007">
    <property type="entry name" value="NUP2/50/61"/>
</dbReference>
<evidence type="ECO:0000256" key="2">
    <source>
        <dbReference type="ARBA" id="ARBA00022448"/>
    </source>
</evidence>
<organism evidence="12 13">
    <name type="scientific">Patiria miniata</name>
    <name type="common">Bat star</name>
    <name type="synonym">Asterina miniata</name>
    <dbReference type="NCBI Taxonomy" id="46514"/>
    <lineage>
        <taxon>Eukaryota</taxon>
        <taxon>Metazoa</taxon>
        <taxon>Echinodermata</taxon>
        <taxon>Eleutherozoa</taxon>
        <taxon>Asterozoa</taxon>
        <taxon>Asteroidea</taxon>
        <taxon>Valvatacea</taxon>
        <taxon>Valvatida</taxon>
        <taxon>Asterinidae</taxon>
        <taxon>Patiria</taxon>
    </lineage>
</organism>
<evidence type="ECO:0000256" key="7">
    <source>
        <dbReference type="ARBA" id="ARBA00023010"/>
    </source>
</evidence>
<dbReference type="OrthoDB" id="185618at2759"/>
<dbReference type="GeneID" id="119723155"/>